<dbReference type="PROSITE" id="PS50294">
    <property type="entry name" value="WD_REPEATS_REGION"/>
    <property type="match status" value="1"/>
</dbReference>
<keyword evidence="8" id="KW-1185">Reference proteome</keyword>
<feature type="repeat" description="WD" evidence="4">
    <location>
        <begin position="199"/>
        <end position="221"/>
    </location>
</feature>
<dbReference type="SUPFAM" id="SSF50978">
    <property type="entry name" value="WD40 repeat-like"/>
    <property type="match status" value="1"/>
</dbReference>
<dbReference type="PROSITE" id="PS50082">
    <property type="entry name" value="WD_REPEATS_2"/>
    <property type="match status" value="2"/>
</dbReference>
<dbReference type="InParanoid" id="A0A165U933"/>
<dbReference type="SMART" id="SM00320">
    <property type="entry name" value="WD40"/>
    <property type="match status" value="5"/>
</dbReference>
<evidence type="ECO:0000256" key="6">
    <source>
        <dbReference type="SAM" id="Coils"/>
    </source>
</evidence>
<evidence type="ECO:0000256" key="4">
    <source>
        <dbReference type="PROSITE-ProRule" id="PRU00221"/>
    </source>
</evidence>
<dbReference type="PROSITE" id="PS00678">
    <property type="entry name" value="WD_REPEATS_1"/>
    <property type="match status" value="2"/>
</dbReference>
<dbReference type="InterPro" id="IPR045227">
    <property type="entry name" value="WDR18/Ipi3/RID3"/>
</dbReference>
<dbReference type="Proteomes" id="UP000076761">
    <property type="component" value="Unassembled WGS sequence"/>
</dbReference>
<dbReference type="STRING" id="1314782.A0A165U933"/>
<dbReference type="AlphaFoldDB" id="A0A165U933"/>
<evidence type="ECO:0000313" key="7">
    <source>
        <dbReference type="EMBL" id="KZT27813.1"/>
    </source>
</evidence>
<dbReference type="InterPro" id="IPR019775">
    <property type="entry name" value="WD40_repeat_CS"/>
</dbReference>
<keyword evidence="5" id="KW-0539">Nucleus</keyword>
<dbReference type="InterPro" id="IPR036322">
    <property type="entry name" value="WD40_repeat_dom_sf"/>
</dbReference>
<protein>
    <recommendedName>
        <fullName evidence="5">Pre-rRNA-processing protein IPI3</fullName>
    </recommendedName>
</protein>
<dbReference type="PANTHER" id="PTHR18763">
    <property type="entry name" value="WD-REPEAT PROTEIN 18"/>
    <property type="match status" value="1"/>
</dbReference>
<accession>A0A165U933</accession>
<dbReference type="EMBL" id="KV425560">
    <property type="protein sequence ID" value="KZT27813.1"/>
    <property type="molecule type" value="Genomic_DNA"/>
</dbReference>
<dbReference type="InterPro" id="IPR015943">
    <property type="entry name" value="WD40/YVTN_repeat-like_dom_sf"/>
</dbReference>
<reference evidence="7 8" key="1">
    <citation type="journal article" date="2016" name="Mol. Biol. Evol.">
        <title>Comparative Genomics of Early-Diverging Mushroom-Forming Fungi Provides Insights into the Origins of Lignocellulose Decay Capabilities.</title>
        <authorList>
            <person name="Nagy L.G."/>
            <person name="Riley R."/>
            <person name="Tritt A."/>
            <person name="Adam C."/>
            <person name="Daum C."/>
            <person name="Floudas D."/>
            <person name="Sun H."/>
            <person name="Yadav J.S."/>
            <person name="Pangilinan J."/>
            <person name="Larsson K.H."/>
            <person name="Matsuura K."/>
            <person name="Barry K."/>
            <person name="Labutti K."/>
            <person name="Kuo R."/>
            <person name="Ohm R.A."/>
            <person name="Bhattacharya S.S."/>
            <person name="Shirouzu T."/>
            <person name="Yoshinaga Y."/>
            <person name="Martin F.M."/>
            <person name="Grigoriev I.V."/>
            <person name="Hibbett D.S."/>
        </authorList>
    </citation>
    <scope>NUCLEOTIDE SEQUENCE [LARGE SCALE GENOMIC DNA]</scope>
    <source>
        <strain evidence="7 8">HHB14362 ss-1</strain>
    </source>
</reference>
<sequence length="504" mass="55050">MKLHEVILCASAPSASGAGPGSIHIHDIQSGSSLASFKQTNTRSHCLAVTESRDGLGGIMFAAQHDKSILNVYNFQKDQLALKIVLPEKLTCCAVDPKGQFFAGGTSQGRIYIWEISSGVLYNAWDAHYRQATVLQFTSDGAALVSGSEDSGVSVWEVSRLLDDNLQNELPVPYCTLSDHTLPVTDVVCGVGQFPTCRLLTSSVDHTVKLWDLRSRTLLTTFHFPRPISHLAWDPTERVFFASSSGDEGTIYQMNLFKQNKSAKNAIVEAVGGGGVTDIVRIGDESGDASKKASIDVGQRISALCISLTCTLLLAGTASGIIHIFDIPSHQPLRTISTHQDLVITHLSTMLRPPDLVGHVSLQIGISSGSRNVGQGDVMSLRSVVPFDRTRDPRKRETREVGMILPIQDDSSYIDPGDYPDDELFRDQAYFTQQMVPTANGANVSMQSRVAELEAEVLKLRDQLGKVKSMNDVMWETVVKKVIKEGKEGVPDGVEERKRKRGRT</sequence>
<comment type="function">
    <text evidence="5">Component of the RIX1 complex required for processing of ITS2 sequences from 35S pre-rRNA.</text>
</comment>
<evidence type="ECO:0000256" key="3">
    <source>
        <dbReference type="ARBA" id="ARBA00022737"/>
    </source>
</evidence>
<dbReference type="InterPro" id="IPR001680">
    <property type="entry name" value="WD40_rpt"/>
</dbReference>
<dbReference type="GO" id="GO:0120330">
    <property type="term" value="C:rixosome complex"/>
    <property type="evidence" value="ECO:0007669"/>
    <property type="project" value="UniProtKB-UniRule"/>
</dbReference>
<evidence type="ECO:0000313" key="8">
    <source>
        <dbReference type="Proteomes" id="UP000076761"/>
    </source>
</evidence>
<evidence type="ECO:0000256" key="2">
    <source>
        <dbReference type="ARBA" id="ARBA00022574"/>
    </source>
</evidence>
<gene>
    <name evidence="7" type="ORF">NEOLEDRAFT_1130305</name>
</gene>
<proteinExistence type="inferred from homology"/>
<evidence type="ECO:0000256" key="5">
    <source>
        <dbReference type="RuleBase" id="RU369067"/>
    </source>
</evidence>
<comment type="similarity">
    <text evidence="1 5">Belongs to the WD repeat IPI3/WDR18 family.</text>
</comment>
<dbReference type="PANTHER" id="PTHR18763:SF0">
    <property type="entry name" value="WD REPEAT-CONTAINING PROTEIN 18"/>
    <property type="match status" value="1"/>
</dbReference>
<dbReference type="GO" id="GO:0006364">
    <property type="term" value="P:rRNA processing"/>
    <property type="evidence" value="ECO:0007669"/>
    <property type="project" value="UniProtKB-UniRule"/>
</dbReference>
<keyword evidence="2 4" id="KW-0853">WD repeat</keyword>
<dbReference type="GO" id="GO:0005656">
    <property type="term" value="C:nuclear pre-replicative complex"/>
    <property type="evidence" value="ECO:0007669"/>
    <property type="project" value="TreeGrafter"/>
</dbReference>
<comment type="subunit">
    <text evidence="5">Component of the RIX1 complex, composed of IPI1, RIX1/IPI2 and IPI3 in a 1:2:2 stoichiometry. The complex interacts (via RIX1) with MDN1 (via its hexameric AAA ATPase ring) and the pre-60S ribosome particles.</text>
</comment>
<keyword evidence="3" id="KW-0677">Repeat</keyword>
<evidence type="ECO:0000256" key="1">
    <source>
        <dbReference type="ARBA" id="ARBA00010143"/>
    </source>
</evidence>
<name>A0A165U933_9AGAM</name>
<keyword evidence="5" id="KW-0698">rRNA processing</keyword>
<feature type="coiled-coil region" evidence="6">
    <location>
        <begin position="443"/>
        <end position="470"/>
    </location>
</feature>
<keyword evidence="6" id="KW-0175">Coiled coil</keyword>
<feature type="repeat" description="WD" evidence="4">
    <location>
        <begin position="125"/>
        <end position="159"/>
    </location>
</feature>
<dbReference type="GO" id="GO:0006261">
    <property type="term" value="P:DNA-templated DNA replication"/>
    <property type="evidence" value="ECO:0007669"/>
    <property type="project" value="TreeGrafter"/>
</dbReference>
<comment type="subcellular location">
    <subcellularLocation>
        <location evidence="5">Nucleus</location>
    </subcellularLocation>
</comment>
<dbReference type="OrthoDB" id="756370at2759"/>
<dbReference type="Pfam" id="PF00400">
    <property type="entry name" value="WD40"/>
    <property type="match status" value="3"/>
</dbReference>
<organism evidence="7 8">
    <name type="scientific">Neolentinus lepideus HHB14362 ss-1</name>
    <dbReference type="NCBI Taxonomy" id="1314782"/>
    <lineage>
        <taxon>Eukaryota</taxon>
        <taxon>Fungi</taxon>
        <taxon>Dikarya</taxon>
        <taxon>Basidiomycota</taxon>
        <taxon>Agaricomycotina</taxon>
        <taxon>Agaricomycetes</taxon>
        <taxon>Gloeophyllales</taxon>
        <taxon>Gloeophyllaceae</taxon>
        <taxon>Neolentinus</taxon>
    </lineage>
</organism>
<dbReference type="Gene3D" id="2.130.10.10">
    <property type="entry name" value="YVTN repeat-like/Quinoprotein amine dehydrogenase"/>
    <property type="match status" value="2"/>
</dbReference>
<dbReference type="FunCoup" id="A0A165U933">
    <property type="interactions" value="327"/>
</dbReference>